<dbReference type="AlphaFoldDB" id="A0A136JK70"/>
<dbReference type="InParanoid" id="A0A136JK70"/>
<dbReference type="OrthoDB" id="5582218at2759"/>
<proteinExistence type="predicted"/>
<evidence type="ECO:0008006" key="4">
    <source>
        <dbReference type="Google" id="ProtNLM"/>
    </source>
</evidence>
<feature type="compositionally biased region" description="Polar residues" evidence="1">
    <location>
        <begin position="155"/>
        <end position="172"/>
    </location>
</feature>
<sequence>MIYRLVSHCIQTHMLTPALLPPLLRSIRGALFPNNAPGTSTLVAPASDEELAALKRRCARAVWEVIPEQVGRLYFGADAWAWLRSSPLSSKQADAGDKRSAPPEGPLAAKPTNAERTRDNGPRPTGLAKVQQHGGDSGASTHVTQQTRMRRAKQGETTAGSGDLSQQQQQPLRKTPAGSGPSLPHDSENDGHGGKSGDNIHDAANSNNDDLEVERILMEIESGILDVFSDPYCNKHLLYGILELFLVRLMPELTERGIIALLEERLV</sequence>
<feature type="compositionally biased region" description="Polar residues" evidence="1">
    <location>
        <begin position="138"/>
        <end position="147"/>
    </location>
</feature>
<accession>A0A136JK70</accession>
<evidence type="ECO:0000313" key="2">
    <source>
        <dbReference type="EMBL" id="KXJ97527.1"/>
    </source>
</evidence>
<reference evidence="3" key="1">
    <citation type="submission" date="2016-02" db="EMBL/GenBank/DDBJ databases">
        <title>Draft genome sequence of Microdochium bolleyi, a fungal endophyte of beachgrass.</title>
        <authorList>
            <consortium name="DOE Joint Genome Institute"/>
            <person name="David A.S."/>
            <person name="May G."/>
            <person name="Haridas S."/>
            <person name="Lim J."/>
            <person name="Wang M."/>
            <person name="Labutti K."/>
            <person name="Lipzen A."/>
            <person name="Barry K."/>
            <person name="Grigoriev I.V."/>
        </authorList>
    </citation>
    <scope>NUCLEOTIDE SEQUENCE [LARGE SCALE GENOMIC DNA]</scope>
    <source>
        <strain evidence="3">J235TASD1</strain>
    </source>
</reference>
<dbReference type="Proteomes" id="UP000070501">
    <property type="component" value="Unassembled WGS sequence"/>
</dbReference>
<evidence type="ECO:0000256" key="1">
    <source>
        <dbReference type="SAM" id="MobiDB-lite"/>
    </source>
</evidence>
<organism evidence="2 3">
    <name type="scientific">Microdochium bolleyi</name>
    <dbReference type="NCBI Taxonomy" id="196109"/>
    <lineage>
        <taxon>Eukaryota</taxon>
        <taxon>Fungi</taxon>
        <taxon>Dikarya</taxon>
        <taxon>Ascomycota</taxon>
        <taxon>Pezizomycotina</taxon>
        <taxon>Sordariomycetes</taxon>
        <taxon>Xylariomycetidae</taxon>
        <taxon>Xylariales</taxon>
        <taxon>Microdochiaceae</taxon>
        <taxon>Microdochium</taxon>
    </lineage>
</organism>
<dbReference type="STRING" id="196109.A0A136JK70"/>
<gene>
    <name evidence="2" type="ORF">Micbo1qcDRAFT_8413</name>
</gene>
<feature type="region of interest" description="Disordered" evidence="1">
    <location>
        <begin position="89"/>
        <end position="206"/>
    </location>
</feature>
<protein>
    <recommendedName>
        <fullName evidence="4">PXA domain-containing protein</fullName>
    </recommendedName>
</protein>
<name>A0A136JK70_9PEZI</name>
<dbReference type="EMBL" id="KQ964245">
    <property type="protein sequence ID" value="KXJ97527.1"/>
    <property type="molecule type" value="Genomic_DNA"/>
</dbReference>
<feature type="compositionally biased region" description="Basic and acidic residues" evidence="1">
    <location>
        <begin position="185"/>
        <end position="201"/>
    </location>
</feature>
<keyword evidence="3" id="KW-1185">Reference proteome</keyword>
<evidence type="ECO:0000313" key="3">
    <source>
        <dbReference type="Proteomes" id="UP000070501"/>
    </source>
</evidence>